<sequence>MEVFQNAPDPIVVEVMRRPQASDPTSSNSAKTSTVFPTPQVGGGGGLLQCGSSAESQISSFQSATKRTIAVQTVLSAGEMAASLALAAASLAQQEARLALLGENGPYCT</sequence>
<feature type="compositionally biased region" description="Polar residues" evidence="1">
    <location>
        <begin position="22"/>
        <end position="37"/>
    </location>
</feature>
<dbReference type="Proteomes" id="UP000278807">
    <property type="component" value="Unassembled WGS sequence"/>
</dbReference>
<evidence type="ECO:0000313" key="2">
    <source>
        <dbReference type="EMBL" id="VDO02367.1"/>
    </source>
</evidence>
<protein>
    <submittedName>
        <fullName evidence="4">OAR domain-containing protein</fullName>
    </submittedName>
</protein>
<evidence type="ECO:0000256" key="1">
    <source>
        <dbReference type="SAM" id="MobiDB-lite"/>
    </source>
</evidence>
<gene>
    <name evidence="2" type="ORF">HNAJ_LOCUS6507</name>
</gene>
<reference evidence="4" key="1">
    <citation type="submission" date="2017-02" db="UniProtKB">
        <authorList>
            <consortium name="WormBaseParasite"/>
        </authorList>
    </citation>
    <scope>IDENTIFICATION</scope>
</reference>
<organism evidence="4">
    <name type="scientific">Rodentolepis nana</name>
    <name type="common">Dwarf tapeworm</name>
    <name type="synonym">Hymenolepis nana</name>
    <dbReference type="NCBI Taxonomy" id="102285"/>
    <lineage>
        <taxon>Eukaryota</taxon>
        <taxon>Metazoa</taxon>
        <taxon>Spiralia</taxon>
        <taxon>Lophotrochozoa</taxon>
        <taxon>Platyhelminthes</taxon>
        <taxon>Cestoda</taxon>
        <taxon>Eucestoda</taxon>
        <taxon>Cyclophyllidea</taxon>
        <taxon>Hymenolepididae</taxon>
        <taxon>Rodentolepis</taxon>
    </lineage>
</organism>
<evidence type="ECO:0000313" key="3">
    <source>
        <dbReference type="Proteomes" id="UP000278807"/>
    </source>
</evidence>
<name>A0A0R3THH0_RODNA</name>
<reference evidence="2 3" key="2">
    <citation type="submission" date="2018-11" db="EMBL/GenBank/DDBJ databases">
        <authorList>
            <consortium name="Pathogen Informatics"/>
        </authorList>
    </citation>
    <scope>NUCLEOTIDE SEQUENCE [LARGE SCALE GENOMIC DNA]</scope>
</reference>
<accession>A0A0R3THH0</accession>
<dbReference type="WBParaSite" id="HNAJ_0000651101-mRNA-1">
    <property type="protein sequence ID" value="HNAJ_0000651101-mRNA-1"/>
    <property type="gene ID" value="HNAJ_0000651101"/>
</dbReference>
<evidence type="ECO:0000313" key="4">
    <source>
        <dbReference type="WBParaSite" id="HNAJ_0000651101-mRNA-1"/>
    </source>
</evidence>
<keyword evidence="3" id="KW-1185">Reference proteome</keyword>
<feature type="region of interest" description="Disordered" evidence="1">
    <location>
        <begin position="17"/>
        <end position="44"/>
    </location>
</feature>
<proteinExistence type="predicted"/>
<dbReference type="AlphaFoldDB" id="A0A0R3THH0"/>
<dbReference type="EMBL" id="UZAE01007268">
    <property type="protein sequence ID" value="VDO02367.1"/>
    <property type="molecule type" value="Genomic_DNA"/>
</dbReference>